<evidence type="ECO:0000313" key="2">
    <source>
        <dbReference type="EMBL" id="KAJ8599038.1"/>
    </source>
</evidence>
<dbReference type="SUPFAM" id="SSF51735">
    <property type="entry name" value="NAD(P)-binding Rossmann-fold domains"/>
    <property type="match status" value="1"/>
</dbReference>
<evidence type="ECO:0000313" key="3">
    <source>
        <dbReference type="Proteomes" id="UP001230188"/>
    </source>
</evidence>
<dbReference type="PANTHER" id="PTHR43242:SF1">
    <property type="entry name" value="NAD(P)-BINDING ROSSMANN-FOLD SUPERFAMILY PROTEIN"/>
    <property type="match status" value="1"/>
</dbReference>
<dbReference type="Gene3D" id="3.40.50.720">
    <property type="entry name" value="NAD(P)-binding Rossmann-like Domain"/>
    <property type="match status" value="1"/>
</dbReference>
<keyword evidence="3" id="KW-1185">Reference proteome</keyword>
<dbReference type="InterPro" id="IPR001509">
    <property type="entry name" value="Epimerase_deHydtase"/>
</dbReference>
<dbReference type="Pfam" id="PF01370">
    <property type="entry name" value="Epimerase"/>
    <property type="match status" value="1"/>
</dbReference>
<sequence length="374" mass="40280">MTSRKVFAAPSGRNKAQADGRVRVLVTGSGYVAQHLVAALTKKKEAVVMYTHRREGVWTCEGAGALHMDITDETSVAKALWRSLPDVVVNTAAMASPKACEADPEAATKTNCPLALLETMFAVVPDALFVQLSTDIVLGGDEAPYGDGGQGVAAAATAIDAARPVNAYGRSKLAFEKCLLAWPRCAILRCSNMVGPRAPFTGDGKFVQWLSSELSKGEPVDLWRDEIRSFVDVRAVVDGILRVIELHAKRYEPADTKARAEALDAATKKPSELAFRDREARRAYPPVFLHLNAGGPSPFSRLDLGRLVLQILEQQQQQDNATLNSVSRAAAAGAALPYPSPLDVAMDSSNFERHLGLRPVPVVEAVRAALRENN</sequence>
<comment type="caution">
    <text evidence="2">The sequence shown here is derived from an EMBL/GenBank/DDBJ whole genome shotgun (WGS) entry which is preliminary data.</text>
</comment>
<gene>
    <name evidence="2" type="ORF">CTAYLR_007687</name>
</gene>
<evidence type="ECO:0000259" key="1">
    <source>
        <dbReference type="Pfam" id="PF01370"/>
    </source>
</evidence>
<accession>A0AAD7XH20</accession>
<feature type="domain" description="NAD-dependent epimerase/dehydratase" evidence="1">
    <location>
        <begin position="24"/>
        <end position="247"/>
    </location>
</feature>
<dbReference type="PANTHER" id="PTHR43242">
    <property type="entry name" value="NAD(P)-BINDING ROSSMANN-FOLD SUPERFAMILY PROTEIN"/>
    <property type="match status" value="1"/>
</dbReference>
<organism evidence="2 3">
    <name type="scientific">Chrysophaeum taylorii</name>
    <dbReference type="NCBI Taxonomy" id="2483200"/>
    <lineage>
        <taxon>Eukaryota</taxon>
        <taxon>Sar</taxon>
        <taxon>Stramenopiles</taxon>
        <taxon>Ochrophyta</taxon>
        <taxon>Pelagophyceae</taxon>
        <taxon>Pelagomonadales</taxon>
        <taxon>Pelagomonadaceae</taxon>
        <taxon>Chrysophaeum</taxon>
    </lineage>
</organism>
<reference evidence="2" key="1">
    <citation type="submission" date="2023-01" db="EMBL/GenBank/DDBJ databases">
        <title>Metagenome sequencing of chrysophaentin producing Chrysophaeum taylorii.</title>
        <authorList>
            <person name="Davison J."/>
            <person name="Bewley C."/>
        </authorList>
    </citation>
    <scope>NUCLEOTIDE SEQUENCE</scope>
    <source>
        <strain evidence="2">NIES-1699</strain>
    </source>
</reference>
<dbReference type="AlphaFoldDB" id="A0AAD7XH20"/>
<name>A0AAD7XH20_9STRA</name>
<dbReference type="Proteomes" id="UP001230188">
    <property type="component" value="Unassembled WGS sequence"/>
</dbReference>
<proteinExistence type="predicted"/>
<dbReference type="EMBL" id="JAQMWT010000594">
    <property type="protein sequence ID" value="KAJ8599038.1"/>
    <property type="molecule type" value="Genomic_DNA"/>
</dbReference>
<protein>
    <recommendedName>
        <fullName evidence="1">NAD-dependent epimerase/dehydratase domain-containing protein</fullName>
    </recommendedName>
</protein>
<dbReference type="InterPro" id="IPR036291">
    <property type="entry name" value="NAD(P)-bd_dom_sf"/>
</dbReference>